<dbReference type="EMBL" id="PGCI01000460">
    <property type="protein sequence ID" value="PLW26478.1"/>
    <property type="molecule type" value="Genomic_DNA"/>
</dbReference>
<evidence type="ECO:0000313" key="2">
    <source>
        <dbReference type="EMBL" id="PLW26478.1"/>
    </source>
</evidence>
<proteinExistence type="predicted"/>
<gene>
    <name evidence="2" type="ORF">PCASD_25612</name>
</gene>
<dbReference type="Proteomes" id="UP000235392">
    <property type="component" value="Unassembled WGS sequence"/>
</dbReference>
<sequence>MGLSKSTTASYIVLPGAQGTDYCVKLNPSFFVALLQAEPCSQRRRSRAANWLKSLKSKISNRARKHDDQTARLGEEREEVEELSSPARPGEVSSMVVRVSGLQRPPDHFLKTGKQVFTQPAACSEGIQGVKLAMKYGAGVKARLNNVFGILSVLDLNFSDSLSSQIHPYKT</sequence>
<comment type="caution">
    <text evidence="2">The sequence shown here is derived from an EMBL/GenBank/DDBJ whole genome shotgun (WGS) entry which is preliminary data.</text>
</comment>
<organism evidence="2 3">
    <name type="scientific">Puccinia coronata f. sp. avenae</name>
    <dbReference type="NCBI Taxonomy" id="200324"/>
    <lineage>
        <taxon>Eukaryota</taxon>
        <taxon>Fungi</taxon>
        <taxon>Dikarya</taxon>
        <taxon>Basidiomycota</taxon>
        <taxon>Pucciniomycotina</taxon>
        <taxon>Pucciniomycetes</taxon>
        <taxon>Pucciniales</taxon>
        <taxon>Pucciniaceae</taxon>
        <taxon>Puccinia</taxon>
    </lineage>
</organism>
<name>A0A2N5TM53_9BASI</name>
<protein>
    <submittedName>
        <fullName evidence="2">Uncharacterized protein</fullName>
    </submittedName>
</protein>
<feature type="compositionally biased region" description="Basic and acidic residues" evidence="1">
    <location>
        <begin position="65"/>
        <end position="75"/>
    </location>
</feature>
<accession>A0A2N5TM53</accession>
<dbReference type="AlphaFoldDB" id="A0A2N5TM53"/>
<reference evidence="2 3" key="1">
    <citation type="submission" date="2017-11" db="EMBL/GenBank/DDBJ databases">
        <title>De novo assembly and phasing of dikaryotic genomes from two isolates of Puccinia coronata f. sp. avenae, the causal agent of oat crown rust.</title>
        <authorList>
            <person name="Miller M.E."/>
            <person name="Zhang Y."/>
            <person name="Omidvar V."/>
            <person name="Sperschneider J."/>
            <person name="Schwessinger B."/>
            <person name="Raley C."/>
            <person name="Palmer J.M."/>
            <person name="Garnica D."/>
            <person name="Upadhyaya N."/>
            <person name="Rathjen J."/>
            <person name="Taylor J.M."/>
            <person name="Park R.F."/>
            <person name="Dodds P.N."/>
            <person name="Hirsch C.D."/>
            <person name="Kianian S.F."/>
            <person name="Figueroa M."/>
        </authorList>
    </citation>
    <scope>NUCLEOTIDE SEQUENCE [LARGE SCALE GENOMIC DNA]</scope>
    <source>
        <strain evidence="2">12SD80</strain>
    </source>
</reference>
<feature type="region of interest" description="Disordered" evidence="1">
    <location>
        <begin position="62"/>
        <end position="88"/>
    </location>
</feature>
<evidence type="ECO:0000313" key="3">
    <source>
        <dbReference type="Proteomes" id="UP000235392"/>
    </source>
</evidence>
<evidence type="ECO:0000256" key="1">
    <source>
        <dbReference type="SAM" id="MobiDB-lite"/>
    </source>
</evidence>